<dbReference type="EMBL" id="CAKOFQ010006898">
    <property type="protein sequence ID" value="CAH1980709.1"/>
    <property type="molecule type" value="Genomic_DNA"/>
</dbReference>
<evidence type="ECO:0000313" key="3">
    <source>
        <dbReference type="EMBL" id="CAH1980709.1"/>
    </source>
</evidence>
<feature type="coiled-coil region" evidence="1">
    <location>
        <begin position="6"/>
        <end position="33"/>
    </location>
</feature>
<organism evidence="3 4">
    <name type="scientific">Acanthoscelides obtectus</name>
    <name type="common">Bean weevil</name>
    <name type="synonym">Bruchus obtectus</name>
    <dbReference type="NCBI Taxonomy" id="200917"/>
    <lineage>
        <taxon>Eukaryota</taxon>
        <taxon>Metazoa</taxon>
        <taxon>Ecdysozoa</taxon>
        <taxon>Arthropoda</taxon>
        <taxon>Hexapoda</taxon>
        <taxon>Insecta</taxon>
        <taxon>Pterygota</taxon>
        <taxon>Neoptera</taxon>
        <taxon>Endopterygota</taxon>
        <taxon>Coleoptera</taxon>
        <taxon>Polyphaga</taxon>
        <taxon>Cucujiformia</taxon>
        <taxon>Chrysomeloidea</taxon>
        <taxon>Chrysomelidae</taxon>
        <taxon>Bruchinae</taxon>
        <taxon>Bruchini</taxon>
        <taxon>Acanthoscelides</taxon>
    </lineage>
</organism>
<dbReference type="AlphaFoldDB" id="A0A9P0KWU8"/>
<gene>
    <name evidence="3" type="ORF">ACAOBT_LOCUS14129</name>
</gene>
<dbReference type="PANTHER" id="PTHR35374">
    <property type="entry name" value="CYCLIN-DEPENDENT KINASE 11A-LIKE"/>
    <property type="match status" value="1"/>
</dbReference>
<dbReference type="InterPro" id="IPR058520">
    <property type="entry name" value="DUF8207"/>
</dbReference>
<sequence>MDPKIAKELVKARQAVKEKYRALKSDIAQTETQLQKQWKPISEPLQQLLEKVEPVKVKPENWKFESKTSTPQKSPLSQKLTPTNIYNRYLPTTTSFLEDTFSNLPEHSILQDVSGIEESGPDATVLERERDVDEQMIAHTREEFRRLSKTPGYQSYLEQFHPLPRQYIDESIRGDEENFDRYHGITHDWIGEKLKLGNTPITLEESDLILDNIRYPGTPGLYELLFKKDPRGYKQTDLEHYMDMLKRTNAYRHPKGVKYQRGDHVRISKHRTAFAKGYTPNWSNEIFTIRKIQYTNPTSYLLADSSGDEILCGFYADNRHNSWIRLD</sequence>
<reference evidence="3" key="1">
    <citation type="submission" date="2022-03" db="EMBL/GenBank/DDBJ databases">
        <authorList>
            <person name="Sayadi A."/>
        </authorList>
    </citation>
    <scope>NUCLEOTIDE SEQUENCE</scope>
</reference>
<evidence type="ECO:0000259" key="2">
    <source>
        <dbReference type="Pfam" id="PF26634"/>
    </source>
</evidence>
<protein>
    <recommendedName>
        <fullName evidence="2">DUF8207 domain-containing protein</fullName>
    </recommendedName>
</protein>
<dbReference type="OrthoDB" id="6775587at2759"/>
<evidence type="ECO:0000256" key="1">
    <source>
        <dbReference type="SAM" id="Coils"/>
    </source>
</evidence>
<dbReference type="PANTHER" id="PTHR35374:SF1">
    <property type="entry name" value="PROTEIN KINASE DOMAIN-CONTAINING PROTEIN"/>
    <property type="match status" value="1"/>
</dbReference>
<accession>A0A9P0KWU8</accession>
<dbReference type="Pfam" id="PF26634">
    <property type="entry name" value="DUF8207"/>
    <property type="match status" value="1"/>
</dbReference>
<feature type="domain" description="DUF8207" evidence="2">
    <location>
        <begin position="179"/>
        <end position="256"/>
    </location>
</feature>
<name>A0A9P0KWU8_ACAOB</name>
<keyword evidence="4" id="KW-1185">Reference proteome</keyword>
<evidence type="ECO:0000313" key="4">
    <source>
        <dbReference type="Proteomes" id="UP001152888"/>
    </source>
</evidence>
<dbReference type="Proteomes" id="UP001152888">
    <property type="component" value="Unassembled WGS sequence"/>
</dbReference>
<proteinExistence type="predicted"/>
<keyword evidence="1" id="KW-0175">Coiled coil</keyword>
<comment type="caution">
    <text evidence="3">The sequence shown here is derived from an EMBL/GenBank/DDBJ whole genome shotgun (WGS) entry which is preliminary data.</text>
</comment>